<keyword evidence="4 5" id="KW-0472">Membrane</keyword>
<name>A0A673A852_9TELE</name>
<reference evidence="8" key="3">
    <citation type="submission" date="2025-09" db="UniProtKB">
        <authorList>
            <consortium name="Ensembl"/>
        </authorList>
    </citation>
    <scope>IDENTIFICATION</scope>
</reference>
<proteinExistence type="predicted"/>
<dbReference type="RefSeq" id="XP_029985483.1">
    <property type="nucleotide sequence ID" value="XM_030129623.1"/>
</dbReference>
<dbReference type="GO" id="GO:0016020">
    <property type="term" value="C:membrane"/>
    <property type="evidence" value="ECO:0007669"/>
    <property type="project" value="UniProtKB-SubCell"/>
</dbReference>
<keyword evidence="9" id="KW-1185">Reference proteome</keyword>
<evidence type="ECO:0000313" key="9">
    <source>
        <dbReference type="Proteomes" id="UP000472271"/>
    </source>
</evidence>
<dbReference type="PANTHER" id="PTHR22776">
    <property type="entry name" value="MARVEL-CONTAINING POTENTIAL LIPID RAFT-ASSOCIATED PROTEIN"/>
    <property type="match status" value="1"/>
</dbReference>
<feature type="transmembrane region" description="Helical" evidence="6">
    <location>
        <begin position="49"/>
        <end position="68"/>
    </location>
</feature>
<evidence type="ECO:0000256" key="5">
    <source>
        <dbReference type="PROSITE-ProRule" id="PRU00581"/>
    </source>
</evidence>
<sequence>MSEDHSKTTTMDVDKAFLKSKRGILKVAEMVTLFVALMCFTTASRSQYIAATAMECLITLLLLLLYLFKLNKKFTFFFWPLIDVFNSIFAAVFFAVLSLIAVNTYTLTGTLVGGIIALLSAGLLCVDSYMLFNNITFNKPRNETPDQVNG</sequence>
<dbReference type="AlphaFoldDB" id="A0A673A852"/>
<feature type="transmembrane region" description="Helical" evidence="6">
    <location>
        <begin position="111"/>
        <end position="132"/>
    </location>
</feature>
<evidence type="ECO:0000256" key="2">
    <source>
        <dbReference type="ARBA" id="ARBA00022692"/>
    </source>
</evidence>
<evidence type="ECO:0000256" key="6">
    <source>
        <dbReference type="SAM" id="Phobius"/>
    </source>
</evidence>
<organism evidence="8 9">
    <name type="scientific">Sphaeramia orbicularis</name>
    <name type="common">orbiculate cardinalfish</name>
    <dbReference type="NCBI Taxonomy" id="375764"/>
    <lineage>
        <taxon>Eukaryota</taxon>
        <taxon>Metazoa</taxon>
        <taxon>Chordata</taxon>
        <taxon>Craniata</taxon>
        <taxon>Vertebrata</taxon>
        <taxon>Euteleostomi</taxon>
        <taxon>Actinopterygii</taxon>
        <taxon>Neopterygii</taxon>
        <taxon>Teleostei</taxon>
        <taxon>Neoteleostei</taxon>
        <taxon>Acanthomorphata</taxon>
        <taxon>Gobiaria</taxon>
        <taxon>Kurtiformes</taxon>
        <taxon>Apogonoidei</taxon>
        <taxon>Apogonidae</taxon>
        <taxon>Apogoninae</taxon>
        <taxon>Sphaeramia</taxon>
    </lineage>
</organism>
<dbReference type="Pfam" id="PF01284">
    <property type="entry name" value="MARVEL"/>
    <property type="match status" value="1"/>
</dbReference>
<dbReference type="GeneID" id="115415937"/>
<feature type="transmembrane region" description="Helical" evidence="6">
    <location>
        <begin position="24"/>
        <end position="43"/>
    </location>
</feature>
<protein>
    <recommendedName>
        <fullName evidence="7">MARVEL domain-containing protein</fullName>
    </recommendedName>
</protein>
<dbReference type="InterPro" id="IPR050578">
    <property type="entry name" value="MARVEL-CKLF_proteins"/>
</dbReference>
<gene>
    <name evidence="8" type="primary">cklf</name>
</gene>
<reference evidence="8" key="2">
    <citation type="submission" date="2025-08" db="UniProtKB">
        <authorList>
            <consortium name="Ensembl"/>
        </authorList>
    </citation>
    <scope>IDENTIFICATION</scope>
</reference>
<keyword evidence="3 6" id="KW-1133">Transmembrane helix</keyword>
<feature type="transmembrane region" description="Helical" evidence="6">
    <location>
        <begin position="80"/>
        <end position="105"/>
    </location>
</feature>
<evidence type="ECO:0000313" key="8">
    <source>
        <dbReference type="Ensembl" id="ENSSORP00005025369.1"/>
    </source>
</evidence>
<dbReference type="OrthoDB" id="5976667at2759"/>
<evidence type="ECO:0000259" key="7">
    <source>
        <dbReference type="PROSITE" id="PS51225"/>
    </source>
</evidence>
<feature type="domain" description="MARVEL" evidence="7">
    <location>
        <begin position="17"/>
        <end position="136"/>
    </location>
</feature>
<dbReference type="Proteomes" id="UP000472271">
    <property type="component" value="Chromosome 3"/>
</dbReference>
<evidence type="ECO:0000256" key="4">
    <source>
        <dbReference type="ARBA" id="ARBA00023136"/>
    </source>
</evidence>
<dbReference type="CTD" id="51192"/>
<comment type="subcellular location">
    <subcellularLocation>
        <location evidence="1">Membrane</location>
        <topology evidence="1">Multi-pass membrane protein</topology>
    </subcellularLocation>
</comment>
<reference evidence="8" key="1">
    <citation type="submission" date="2019-06" db="EMBL/GenBank/DDBJ databases">
        <authorList>
            <consortium name="Wellcome Sanger Institute Data Sharing"/>
        </authorList>
    </citation>
    <scope>NUCLEOTIDE SEQUENCE [LARGE SCALE GENOMIC DNA]</scope>
</reference>
<dbReference type="Ensembl" id="ENSSORT00005026128.1">
    <property type="protein sequence ID" value="ENSSORP00005025369.1"/>
    <property type="gene ID" value="ENSSORG00005012207.1"/>
</dbReference>
<dbReference type="PROSITE" id="PS51225">
    <property type="entry name" value="MARVEL"/>
    <property type="match status" value="1"/>
</dbReference>
<evidence type="ECO:0000256" key="3">
    <source>
        <dbReference type="ARBA" id="ARBA00022989"/>
    </source>
</evidence>
<keyword evidence="2 5" id="KW-0812">Transmembrane</keyword>
<evidence type="ECO:0000256" key="1">
    <source>
        <dbReference type="ARBA" id="ARBA00004141"/>
    </source>
</evidence>
<dbReference type="InParanoid" id="A0A673A852"/>
<dbReference type="PANTHER" id="PTHR22776:SF45">
    <property type="entry name" value="CHEMOKINE-LIKE FACTOR"/>
    <property type="match status" value="1"/>
</dbReference>
<accession>A0A673A852</accession>
<dbReference type="InterPro" id="IPR008253">
    <property type="entry name" value="Marvel"/>
</dbReference>